<dbReference type="SUPFAM" id="SSF46689">
    <property type="entry name" value="Homeodomain-like"/>
    <property type="match status" value="1"/>
</dbReference>
<dbReference type="OrthoDB" id="1444218at2"/>
<dbReference type="InterPro" id="IPR044925">
    <property type="entry name" value="His-Me_finger_sf"/>
</dbReference>
<dbReference type="SUPFAM" id="SSF54060">
    <property type="entry name" value="His-Me finger endonucleases"/>
    <property type="match status" value="1"/>
</dbReference>
<proteinExistence type="predicted"/>
<evidence type="ECO:0000313" key="1">
    <source>
        <dbReference type="EMBL" id="TDX86215.1"/>
    </source>
</evidence>
<keyword evidence="2" id="KW-1185">Reference proteome</keyword>
<dbReference type="RefSeq" id="WP_133942848.1">
    <property type="nucleotide sequence ID" value="NZ_SOEO01000001.1"/>
</dbReference>
<sequence length="143" mass="16289">MKKFRYHPEIEGLKVNEDGSQVLLNESPVEIKIRKSGNNPFKFWIFKGQQIGLARLVMECWNGMPPTPKLSAKHIDGDYKNYHYSNLQWGANGGNSKNPAKLNPTQRAQVLTKIEAGISDSEIAREYGVSRNAIFNLRKKEEK</sequence>
<dbReference type="Proteomes" id="UP000295313">
    <property type="component" value="Unassembled WGS sequence"/>
</dbReference>
<comment type="caution">
    <text evidence="1">The sequence shown here is derived from an EMBL/GenBank/DDBJ whole genome shotgun (WGS) entry which is preliminary data.</text>
</comment>
<dbReference type="InterPro" id="IPR009057">
    <property type="entry name" value="Homeodomain-like_sf"/>
</dbReference>
<keyword evidence="1" id="KW-0371">Homeobox</keyword>
<dbReference type="Gene3D" id="1.10.10.60">
    <property type="entry name" value="Homeodomain-like"/>
    <property type="match status" value="1"/>
</dbReference>
<accession>A0A4R8IH89</accession>
<dbReference type="AlphaFoldDB" id="A0A4R8IH89"/>
<dbReference type="Pfam" id="PF13384">
    <property type="entry name" value="HTH_23"/>
    <property type="match status" value="1"/>
</dbReference>
<organism evidence="1 2">
    <name type="scientific">Epilithonimonas xixisoli</name>
    <dbReference type="NCBI Taxonomy" id="1476462"/>
    <lineage>
        <taxon>Bacteria</taxon>
        <taxon>Pseudomonadati</taxon>
        <taxon>Bacteroidota</taxon>
        <taxon>Flavobacteriia</taxon>
        <taxon>Flavobacteriales</taxon>
        <taxon>Weeksellaceae</taxon>
        <taxon>Chryseobacterium group</taxon>
        <taxon>Epilithonimonas</taxon>
    </lineage>
</organism>
<dbReference type="CDD" id="cd00569">
    <property type="entry name" value="HTH_Hin_like"/>
    <property type="match status" value="1"/>
</dbReference>
<keyword evidence="1" id="KW-0238">DNA-binding</keyword>
<dbReference type="EMBL" id="SOEO01000001">
    <property type="protein sequence ID" value="TDX86215.1"/>
    <property type="molecule type" value="Genomic_DNA"/>
</dbReference>
<evidence type="ECO:0000313" key="2">
    <source>
        <dbReference type="Proteomes" id="UP000295313"/>
    </source>
</evidence>
<gene>
    <name evidence="1" type="ORF">B0I22_0325</name>
</gene>
<name>A0A4R8IH89_9FLAO</name>
<dbReference type="Gene3D" id="3.90.75.20">
    <property type="match status" value="1"/>
</dbReference>
<protein>
    <submittedName>
        <fullName evidence="1">Homeodomain-like domain-containing protein</fullName>
    </submittedName>
</protein>
<dbReference type="GO" id="GO:0003677">
    <property type="term" value="F:DNA binding"/>
    <property type="evidence" value="ECO:0007669"/>
    <property type="project" value="UniProtKB-KW"/>
</dbReference>
<reference evidence="1 2" key="1">
    <citation type="submission" date="2019-03" db="EMBL/GenBank/DDBJ databases">
        <title>Genomic Encyclopedia of Type Strains, Phase III (KMG-III): the genomes of soil and plant-associated and newly described type strains.</title>
        <authorList>
            <person name="Whitman W."/>
        </authorList>
    </citation>
    <scope>NUCLEOTIDE SEQUENCE [LARGE SCALE GENOMIC DNA]</scope>
    <source>
        <strain evidence="1 2">CGMCC 1.12802</strain>
    </source>
</reference>